<dbReference type="PANTHER" id="PTHR23291:SF99">
    <property type="entry name" value="BAX INHIBITOR 1-LIKE"/>
    <property type="match status" value="1"/>
</dbReference>
<proteinExistence type="inferred from homology"/>
<dbReference type="PANTHER" id="PTHR23291">
    <property type="entry name" value="BAX INHIBITOR-RELATED"/>
    <property type="match status" value="1"/>
</dbReference>
<evidence type="ECO:0000256" key="3">
    <source>
        <dbReference type="ARBA" id="ARBA00022989"/>
    </source>
</evidence>
<name>A0ABD2SYF7_9SOLN</name>
<comment type="subcellular location">
    <subcellularLocation>
        <location evidence="1">Membrane</location>
        <topology evidence="1">Multi-pass membrane protein</topology>
    </subcellularLocation>
</comment>
<reference evidence="6 7" key="1">
    <citation type="submission" date="2024-05" db="EMBL/GenBank/DDBJ databases">
        <title>De novo assembly of an allotetraploid wild potato.</title>
        <authorList>
            <person name="Hosaka A.J."/>
        </authorList>
    </citation>
    <scope>NUCLEOTIDE SEQUENCE [LARGE SCALE GENOMIC DNA]</scope>
    <source>
        <tissue evidence="6">Young leaves</tissue>
    </source>
</reference>
<keyword evidence="2 5" id="KW-0812">Transmembrane</keyword>
<accession>A0ABD2SYF7</accession>
<evidence type="ECO:0000313" key="6">
    <source>
        <dbReference type="EMBL" id="KAL3348746.1"/>
    </source>
</evidence>
<dbReference type="InterPro" id="IPR006214">
    <property type="entry name" value="Bax_inhibitor_1-related"/>
</dbReference>
<dbReference type="EMBL" id="JBJKTR010000013">
    <property type="protein sequence ID" value="KAL3348746.1"/>
    <property type="molecule type" value="Genomic_DNA"/>
</dbReference>
<evidence type="ECO:0000256" key="1">
    <source>
        <dbReference type="ARBA" id="ARBA00004141"/>
    </source>
</evidence>
<comment type="caution">
    <text evidence="6">The sequence shown here is derived from an EMBL/GenBank/DDBJ whole genome shotgun (WGS) entry which is preliminary data.</text>
</comment>
<gene>
    <name evidence="6" type="ORF">AABB24_022089</name>
</gene>
<keyword evidence="4 5" id="KW-0472">Membrane</keyword>
<evidence type="ECO:0000256" key="5">
    <source>
        <dbReference type="RuleBase" id="RU004379"/>
    </source>
</evidence>
<evidence type="ECO:0000256" key="4">
    <source>
        <dbReference type="ARBA" id="ARBA00023136"/>
    </source>
</evidence>
<feature type="transmembrane region" description="Helical" evidence="5">
    <location>
        <begin position="46"/>
        <end position="65"/>
    </location>
</feature>
<feature type="transmembrane region" description="Helical" evidence="5">
    <location>
        <begin position="133"/>
        <end position="151"/>
    </location>
</feature>
<comment type="similarity">
    <text evidence="5">Belongs to the BI1 family.</text>
</comment>
<organism evidence="6 7">
    <name type="scientific">Solanum stoloniferum</name>
    <dbReference type="NCBI Taxonomy" id="62892"/>
    <lineage>
        <taxon>Eukaryota</taxon>
        <taxon>Viridiplantae</taxon>
        <taxon>Streptophyta</taxon>
        <taxon>Embryophyta</taxon>
        <taxon>Tracheophyta</taxon>
        <taxon>Spermatophyta</taxon>
        <taxon>Magnoliopsida</taxon>
        <taxon>eudicotyledons</taxon>
        <taxon>Gunneridae</taxon>
        <taxon>Pentapetalae</taxon>
        <taxon>asterids</taxon>
        <taxon>lamiids</taxon>
        <taxon>Solanales</taxon>
        <taxon>Solanaceae</taxon>
        <taxon>Solanoideae</taxon>
        <taxon>Solaneae</taxon>
        <taxon>Solanum</taxon>
    </lineage>
</organism>
<sequence length="161" mass="18795">MFTLDLHYTTQWRVWKRVIHLMIAAISFSSCVGPFTNYFFEIDQSAVVRFSQSASMVFGCFLLAVRVHRERRQMYIIGLIHSCTLILLRFDISQWTLKAYVLLALSMGYLVQYSQEILYDARFGEIDFVNCTFTLFFCLPAIVVHAVRLCLGANIEQRRQN</sequence>
<keyword evidence="7" id="KW-1185">Reference proteome</keyword>
<keyword evidence="3 5" id="KW-1133">Transmembrane helix</keyword>
<evidence type="ECO:0000313" key="7">
    <source>
        <dbReference type="Proteomes" id="UP001627284"/>
    </source>
</evidence>
<dbReference type="AlphaFoldDB" id="A0ABD2SYF7"/>
<feature type="transmembrane region" description="Helical" evidence="5">
    <location>
        <begin position="21"/>
        <end position="40"/>
    </location>
</feature>
<comment type="caution">
    <text evidence="5">Lacks conserved residue(s) required for the propagation of feature annotation.</text>
</comment>
<evidence type="ECO:0000256" key="2">
    <source>
        <dbReference type="ARBA" id="ARBA00022692"/>
    </source>
</evidence>
<dbReference type="Proteomes" id="UP001627284">
    <property type="component" value="Unassembled WGS sequence"/>
</dbReference>
<dbReference type="GO" id="GO:0016020">
    <property type="term" value="C:membrane"/>
    <property type="evidence" value="ECO:0007669"/>
    <property type="project" value="UniProtKB-SubCell"/>
</dbReference>
<protein>
    <submittedName>
        <fullName evidence="6">Uncharacterized protein</fullName>
    </submittedName>
</protein>